<evidence type="ECO:0000256" key="5">
    <source>
        <dbReference type="ARBA" id="ARBA00022741"/>
    </source>
</evidence>
<dbReference type="InterPro" id="IPR019539">
    <property type="entry name" value="GalKase_N"/>
</dbReference>
<dbReference type="InterPro" id="IPR014721">
    <property type="entry name" value="Ribsml_uS5_D2-typ_fold_subgr"/>
</dbReference>
<proteinExistence type="inferred from homology"/>
<evidence type="ECO:0000313" key="11">
    <source>
        <dbReference type="EMBL" id="CAH6778765.1"/>
    </source>
</evidence>
<evidence type="ECO:0000256" key="6">
    <source>
        <dbReference type="ARBA" id="ARBA00022777"/>
    </source>
</evidence>
<protein>
    <recommendedName>
        <fullName evidence="3">mevalonate kinase</fullName>
        <ecNumber evidence="3">2.7.1.36</ecNumber>
    </recommendedName>
</protein>
<keyword evidence="12" id="KW-1185">Reference proteome</keyword>
<gene>
    <name evidence="11" type="primary">Mvk</name>
    <name evidence="11" type="ORF">PHOROB_LOCUS2455</name>
</gene>
<dbReference type="Pfam" id="PF00288">
    <property type="entry name" value="GHMP_kinases_N"/>
    <property type="match status" value="1"/>
</dbReference>
<keyword evidence="5" id="KW-0547">Nucleotide-binding</keyword>
<feature type="domain" description="Galactokinase N-terminal" evidence="10">
    <location>
        <begin position="6"/>
        <end position="43"/>
    </location>
</feature>
<evidence type="ECO:0000259" key="9">
    <source>
        <dbReference type="Pfam" id="PF00288"/>
    </source>
</evidence>
<evidence type="ECO:0000256" key="1">
    <source>
        <dbReference type="ARBA" id="ARBA00004496"/>
    </source>
</evidence>
<evidence type="ECO:0000259" key="10">
    <source>
        <dbReference type="Pfam" id="PF10509"/>
    </source>
</evidence>
<dbReference type="Gene3D" id="3.30.230.10">
    <property type="match status" value="1"/>
</dbReference>
<evidence type="ECO:0000256" key="8">
    <source>
        <dbReference type="ARBA" id="ARBA00029438"/>
    </source>
</evidence>
<dbReference type="InterPro" id="IPR006203">
    <property type="entry name" value="GHMP_knse_ATP-bd_CS"/>
</dbReference>
<dbReference type="GO" id="GO:0005975">
    <property type="term" value="P:carbohydrate metabolic process"/>
    <property type="evidence" value="ECO:0007669"/>
    <property type="project" value="UniProtKB-ARBA"/>
</dbReference>
<evidence type="ECO:0000256" key="3">
    <source>
        <dbReference type="ARBA" id="ARBA00012103"/>
    </source>
</evidence>
<dbReference type="InterPro" id="IPR020568">
    <property type="entry name" value="Ribosomal_Su5_D2-typ_SF"/>
</dbReference>
<dbReference type="SUPFAM" id="SSF54211">
    <property type="entry name" value="Ribosomal protein S5 domain 2-like"/>
    <property type="match status" value="1"/>
</dbReference>
<sequence>MLSEALLVSAPGKVILHGEHAVVHGKMALAVALNLRTFVLLRPQSNGKVSLNLPNIGVKQVWDVAGLQLLDTSFLEQGDGPAPTPEQLEKLKKVADLPEDRVGTEGLAVLAFLYLYLAICRKQRALPSLDIVVWSELPPGAGLGSSAAYSVCLVAALLTACENITNPLKDRDAIGRWPEEDLESINKWAYEGERVIHGNPSGVDNAVSTWGGALRYQQGKTSSLKR</sequence>
<dbReference type="EMBL" id="CALSGD010000490">
    <property type="protein sequence ID" value="CAH6778765.1"/>
    <property type="molecule type" value="Genomic_DNA"/>
</dbReference>
<dbReference type="Proteomes" id="UP001152836">
    <property type="component" value="Unassembled WGS sequence"/>
</dbReference>
<dbReference type="FunFam" id="3.30.230.10:FF:000119">
    <property type="entry name" value="Mevalonate kinase"/>
    <property type="match status" value="1"/>
</dbReference>
<keyword evidence="7" id="KW-0067">ATP-binding</keyword>
<dbReference type="PANTHER" id="PTHR43290:SF2">
    <property type="entry name" value="MEVALONATE KINASE"/>
    <property type="match status" value="1"/>
</dbReference>
<name>A0AAU9YWH9_PHORO</name>
<keyword evidence="4" id="KW-0808">Transferase</keyword>
<dbReference type="PRINTS" id="PR00959">
    <property type="entry name" value="MEVGALKINASE"/>
</dbReference>
<dbReference type="GO" id="GO:0019287">
    <property type="term" value="P:isopentenyl diphosphate biosynthetic process, mevalonate pathway"/>
    <property type="evidence" value="ECO:0007669"/>
    <property type="project" value="TreeGrafter"/>
</dbReference>
<dbReference type="Pfam" id="PF10509">
    <property type="entry name" value="GalKase_gal_bdg"/>
    <property type="match status" value="1"/>
</dbReference>
<dbReference type="GO" id="GO:0006695">
    <property type="term" value="P:cholesterol biosynthetic process"/>
    <property type="evidence" value="ECO:0007669"/>
    <property type="project" value="TreeGrafter"/>
</dbReference>
<comment type="caution">
    <text evidence="11">The sequence shown here is derived from an EMBL/GenBank/DDBJ whole genome shotgun (WGS) entry which is preliminary data.</text>
</comment>
<comment type="pathway">
    <text evidence="8">Isoprenoid biosynthesis; isopentenyl diphosphate biosynthesis via mevalonate pathway; isopentenyl diphosphate from (R)-mevalonate: step 1/3.</text>
</comment>
<dbReference type="EC" id="2.7.1.36" evidence="3"/>
<dbReference type="GO" id="GO:0005524">
    <property type="term" value="F:ATP binding"/>
    <property type="evidence" value="ECO:0007669"/>
    <property type="project" value="UniProtKB-KW"/>
</dbReference>
<organism evidence="11 12">
    <name type="scientific">Phodopus roborovskii</name>
    <name type="common">Roborovski's desert hamster</name>
    <name type="synonym">Cricetulus roborovskii</name>
    <dbReference type="NCBI Taxonomy" id="109678"/>
    <lineage>
        <taxon>Eukaryota</taxon>
        <taxon>Metazoa</taxon>
        <taxon>Chordata</taxon>
        <taxon>Craniata</taxon>
        <taxon>Vertebrata</taxon>
        <taxon>Euteleostomi</taxon>
        <taxon>Mammalia</taxon>
        <taxon>Eutheria</taxon>
        <taxon>Euarchontoglires</taxon>
        <taxon>Glires</taxon>
        <taxon>Rodentia</taxon>
        <taxon>Myomorpha</taxon>
        <taxon>Muroidea</taxon>
        <taxon>Cricetidae</taxon>
        <taxon>Cricetinae</taxon>
        <taxon>Phodopus</taxon>
    </lineage>
</organism>
<keyword evidence="6" id="KW-0418">Kinase</keyword>
<accession>A0AAU9YWH9</accession>
<evidence type="ECO:0000256" key="2">
    <source>
        <dbReference type="ARBA" id="ARBA00006495"/>
    </source>
</evidence>
<dbReference type="AlphaFoldDB" id="A0AAU9YWH9"/>
<dbReference type="GO" id="GO:0005829">
    <property type="term" value="C:cytosol"/>
    <property type="evidence" value="ECO:0007669"/>
    <property type="project" value="TreeGrafter"/>
</dbReference>
<dbReference type="PROSITE" id="PS00627">
    <property type="entry name" value="GHMP_KINASES_ATP"/>
    <property type="match status" value="1"/>
</dbReference>
<comment type="similarity">
    <text evidence="2">Belongs to the GHMP kinase family. Mevalonate kinase subfamily.</text>
</comment>
<feature type="domain" description="GHMP kinase N-terminal" evidence="9">
    <location>
        <begin position="119"/>
        <end position="212"/>
    </location>
</feature>
<dbReference type="InterPro" id="IPR006205">
    <property type="entry name" value="Mev_gal_kin"/>
</dbReference>
<dbReference type="PANTHER" id="PTHR43290">
    <property type="entry name" value="MEVALONATE KINASE"/>
    <property type="match status" value="1"/>
</dbReference>
<evidence type="ECO:0000256" key="7">
    <source>
        <dbReference type="ARBA" id="ARBA00022840"/>
    </source>
</evidence>
<dbReference type="GO" id="GO:0004496">
    <property type="term" value="F:mevalonate kinase activity"/>
    <property type="evidence" value="ECO:0007669"/>
    <property type="project" value="UniProtKB-EC"/>
</dbReference>
<comment type="subcellular location">
    <subcellularLocation>
        <location evidence="1">Cytoplasm</location>
    </subcellularLocation>
</comment>
<evidence type="ECO:0000256" key="4">
    <source>
        <dbReference type="ARBA" id="ARBA00022679"/>
    </source>
</evidence>
<dbReference type="InterPro" id="IPR006204">
    <property type="entry name" value="GHMP_kinase_N_dom"/>
</dbReference>
<evidence type="ECO:0000313" key="12">
    <source>
        <dbReference type="Proteomes" id="UP001152836"/>
    </source>
</evidence>
<reference evidence="11" key="1">
    <citation type="submission" date="2022-06" db="EMBL/GenBank/DDBJ databases">
        <authorList>
            <person name="Andreotti S."/>
            <person name="Wyler E."/>
        </authorList>
    </citation>
    <scope>NUCLEOTIDE SEQUENCE</scope>
</reference>